<dbReference type="InterPro" id="IPR011050">
    <property type="entry name" value="Pectin_lyase_fold/virulence"/>
</dbReference>
<proteinExistence type="predicted"/>
<feature type="domain" description="Filamentous haemagglutinin FhaB/tRNA nuclease CdiA-like TPS" evidence="1">
    <location>
        <begin position="6"/>
        <end position="118"/>
    </location>
</feature>
<dbReference type="RefSeq" id="WP_316436298.1">
    <property type="nucleotide sequence ID" value="NZ_CP053587.1"/>
</dbReference>
<evidence type="ECO:0000259" key="1">
    <source>
        <dbReference type="SMART" id="SM00912"/>
    </source>
</evidence>
<dbReference type="Pfam" id="PF05860">
    <property type="entry name" value="TPS"/>
    <property type="match status" value="1"/>
</dbReference>
<protein>
    <submittedName>
        <fullName evidence="2">S-layer family protein</fullName>
    </submittedName>
</protein>
<gene>
    <name evidence="2" type="ORF">HJG54_33795</name>
</gene>
<dbReference type="EMBL" id="CP053587">
    <property type="protein sequence ID" value="WNZ27806.1"/>
    <property type="molecule type" value="Genomic_DNA"/>
</dbReference>
<evidence type="ECO:0000313" key="2">
    <source>
        <dbReference type="EMBL" id="WNZ27806.1"/>
    </source>
</evidence>
<accession>A0AA96WR94</accession>
<organism evidence="2">
    <name type="scientific">Leptolyngbya sp. NK1-12</name>
    <dbReference type="NCBI Taxonomy" id="2547451"/>
    <lineage>
        <taxon>Bacteria</taxon>
        <taxon>Bacillati</taxon>
        <taxon>Cyanobacteriota</taxon>
        <taxon>Cyanophyceae</taxon>
        <taxon>Leptolyngbyales</taxon>
        <taxon>Leptolyngbyaceae</taxon>
        <taxon>Leptolyngbya group</taxon>
        <taxon>Leptolyngbya</taxon>
    </lineage>
</organism>
<dbReference type="InterPro" id="IPR008638">
    <property type="entry name" value="FhaB/CdiA-like_TPS"/>
</dbReference>
<dbReference type="InterPro" id="IPR012334">
    <property type="entry name" value="Pectin_lyas_fold"/>
</dbReference>
<dbReference type="AlphaFoldDB" id="A0AA96WR94"/>
<reference evidence="2" key="1">
    <citation type="submission" date="2020-05" db="EMBL/GenBank/DDBJ databases">
        <authorList>
            <person name="Zhu T."/>
            <person name="Keshari N."/>
            <person name="Lu X."/>
        </authorList>
    </citation>
    <scope>NUCLEOTIDE SEQUENCE</scope>
    <source>
        <strain evidence="2">NK1-12</strain>
    </source>
</reference>
<dbReference type="SMART" id="SM00912">
    <property type="entry name" value="Haemagg_act"/>
    <property type="match status" value="1"/>
</dbReference>
<sequence>MAAQIVPDRTLPQSSRIETRGNIQEITGGTRAGRNLFHSFERFSVPEGGTAFFNNPAAIESIFSRVTGGSASRINGLIRANSANLFLINPNGIIFGRNASLAIGGSFVGSTAERIRFADGAEFSAVNPPATPLLTVSLPVGLQFGDNPAPIQVQGPGHGLFLDSPENPTVNRTNRPAGLAVNPGQTLALVGGNLTLEGGNLTAPAGRIELGSVAAGEARLVALTEPQAPQNWRLGYAGVEQFGDVRLRQAASLETSGNRGGAIQVQGRNIQITGTSALLADTLGTGAGGSLSLRASEGIQVSGFRVGSSGPFVSRLSTDVAAGATGAGGRVLLVTPRIQIDNGGQISSGTFGGGNAGSLQVQTTALEISGGSPIGPSGLFTSVEAIASGNGGRLTINAERLRLTDGAQVAASTFGAGDAGRMAVQAKQVELQGNGSGLFATVEPGASGNGNTLTLIADQLQIRDGAQITTLTAGDGNAGNLTVRAEQIELVGGTRQFASGLSTSVEPEATGRGGSLTVSAGQLRIRQGGQISATTFGSGAAGQVTIQAEQIDVSGGTAQGPSTIAAASTASGNGGNLVITTDQLRVSDGGQIVTATAGSGNAGNLTINASDSVALSGRTPFGSSGLFASALAEGAGGNLNITTERLSVADGAVISVSNFPSGDPSRPPGQGGVGNLTVNANQIRLNREAVLTADSAAGTRGNITLQSDNILLRQRSAITTNAIGNARGGNIAIDTTILAAAANSDITANAQNNFGGQVLIRAEAVLGTQARPQLTRFSDITASSALGPQFSGTVQINAPDVDPNRGLVQLPANLIDASNQIAAVCEQTEGNSFVVTGRGGLPEAPTQLLRGETIWEDLRISEMEHRGSASETSRSVQPNLNENRLVEAQGWRINATGQIILLASPASSRIAVDCAKRQDEPT</sequence>
<dbReference type="SUPFAM" id="SSF51126">
    <property type="entry name" value="Pectin lyase-like"/>
    <property type="match status" value="3"/>
</dbReference>
<name>A0AA96WR94_9CYAN</name>
<dbReference type="Gene3D" id="2.160.20.10">
    <property type="entry name" value="Single-stranded right-handed beta-helix, Pectin lyase-like"/>
    <property type="match status" value="2"/>
</dbReference>
<dbReference type="NCBIfam" id="TIGR01901">
    <property type="entry name" value="adhes_NPXG"/>
    <property type="match status" value="1"/>
</dbReference>